<sequence>MRQALESEYVSEHLHHWIDLIFGYKQRLPEALTYHNLFHPYTYEGNVDIDSITDLTQRKAILDQIDSFGQTPSQLFFKPHPKRLTKEEVVGSIFAAKEVNFCGKPNLCEFARADIVAMRFIDKTKEIVTIHSDCTVHTHIWQKDKLRIEKKKSLALLNIARRKKQPKLGIGFSNALDNHSLCVAVDEPGCFVFACGFEDIALGLVVWDISKSEVIQMLKAHSRLVSCLALDEDTERNNRLLVTGSFDTTVKITCVDISIKCGIIACCDMNGEVNLYNASTGDHLEKLRPWIDVEKSIAKHKQLATQKATQERVDPLLGLDADERDALSSLNTSAAHSDEEIFTHITGNTTSSLLDEKSERKGKEEEDSKRYLALQPENQSATKVFDASKAYLNIVRVSSFGDILCYGKGLKYLCVYSNNGELIKKRAISDTLSVVEFSKDGNFVVTGGNTSTVLIRDTRTLRTRKQFLESTDVVKCLALDKDEIFMFVGVTGGNVLIYSLAITKFANRRINVLSELGF</sequence>
<dbReference type="GO" id="GO:0019901">
    <property type="term" value="F:protein kinase binding"/>
    <property type="evidence" value="ECO:0007669"/>
    <property type="project" value="TreeGrafter"/>
</dbReference>
<keyword evidence="1" id="KW-1133">Transmembrane helix</keyword>
<dbReference type="SMART" id="SM01026">
    <property type="entry name" value="Beach"/>
    <property type="match status" value="1"/>
</dbReference>
<dbReference type="OrthoDB" id="26681at2759"/>
<dbReference type="InterPro" id="IPR036322">
    <property type="entry name" value="WD40_repeat_dom_sf"/>
</dbReference>
<dbReference type="SMART" id="SM00320">
    <property type="entry name" value="WD40"/>
    <property type="match status" value="3"/>
</dbReference>
<accession>X6MIW6</accession>
<dbReference type="InterPro" id="IPR000409">
    <property type="entry name" value="BEACH_dom"/>
</dbReference>
<evidence type="ECO:0000256" key="1">
    <source>
        <dbReference type="SAM" id="Phobius"/>
    </source>
</evidence>
<dbReference type="GO" id="GO:0005829">
    <property type="term" value="C:cytosol"/>
    <property type="evidence" value="ECO:0007669"/>
    <property type="project" value="TreeGrafter"/>
</dbReference>
<keyword evidence="1" id="KW-0472">Membrane</keyword>
<dbReference type="PANTHER" id="PTHR13743">
    <property type="entry name" value="BEIGE/BEACH-RELATED"/>
    <property type="match status" value="1"/>
</dbReference>
<proteinExistence type="predicted"/>
<comment type="caution">
    <text evidence="3">The sequence shown here is derived from an EMBL/GenBank/DDBJ whole genome shotgun (WGS) entry which is preliminary data.</text>
</comment>
<protein>
    <recommendedName>
        <fullName evidence="2">BEACH domain-containing protein</fullName>
    </recommendedName>
</protein>
<keyword evidence="4" id="KW-1185">Reference proteome</keyword>
<dbReference type="Gene3D" id="2.130.10.10">
    <property type="entry name" value="YVTN repeat-like/Quinoprotein amine dehydrogenase"/>
    <property type="match status" value="2"/>
</dbReference>
<gene>
    <name evidence="3" type="ORF">RFI_23756</name>
</gene>
<dbReference type="Pfam" id="PF02138">
    <property type="entry name" value="Beach"/>
    <property type="match status" value="1"/>
</dbReference>
<dbReference type="GO" id="GO:0016020">
    <property type="term" value="C:membrane"/>
    <property type="evidence" value="ECO:0007669"/>
    <property type="project" value="TreeGrafter"/>
</dbReference>
<evidence type="ECO:0000259" key="2">
    <source>
        <dbReference type="PROSITE" id="PS50197"/>
    </source>
</evidence>
<keyword evidence="1" id="KW-0812">Transmembrane</keyword>
<dbReference type="SUPFAM" id="SSF50978">
    <property type="entry name" value="WD40 repeat-like"/>
    <property type="match status" value="1"/>
</dbReference>
<dbReference type="SUPFAM" id="SSF81837">
    <property type="entry name" value="BEACH domain"/>
    <property type="match status" value="1"/>
</dbReference>
<dbReference type="AlphaFoldDB" id="X6MIW6"/>
<organism evidence="3 4">
    <name type="scientific">Reticulomyxa filosa</name>
    <dbReference type="NCBI Taxonomy" id="46433"/>
    <lineage>
        <taxon>Eukaryota</taxon>
        <taxon>Sar</taxon>
        <taxon>Rhizaria</taxon>
        <taxon>Retaria</taxon>
        <taxon>Foraminifera</taxon>
        <taxon>Monothalamids</taxon>
        <taxon>Reticulomyxidae</taxon>
        <taxon>Reticulomyxa</taxon>
    </lineage>
</organism>
<name>X6MIW6_RETFI</name>
<dbReference type="InterPro" id="IPR050865">
    <property type="entry name" value="BEACH_Domain"/>
</dbReference>
<feature type="domain" description="BEACH" evidence="2">
    <location>
        <begin position="1"/>
        <end position="83"/>
    </location>
</feature>
<dbReference type="PROSITE" id="PS50197">
    <property type="entry name" value="BEACH"/>
    <property type="match status" value="1"/>
</dbReference>
<dbReference type="GO" id="GO:0008104">
    <property type="term" value="P:intracellular protein localization"/>
    <property type="evidence" value="ECO:0007669"/>
    <property type="project" value="TreeGrafter"/>
</dbReference>
<dbReference type="Gene3D" id="1.10.1540.10">
    <property type="entry name" value="BEACH domain"/>
    <property type="match status" value="1"/>
</dbReference>
<dbReference type="Pfam" id="PF00400">
    <property type="entry name" value="WD40"/>
    <property type="match status" value="1"/>
</dbReference>
<dbReference type="PANTHER" id="PTHR13743:SF112">
    <property type="entry name" value="BEACH DOMAIN-CONTAINING PROTEIN"/>
    <property type="match status" value="1"/>
</dbReference>
<evidence type="ECO:0000313" key="3">
    <source>
        <dbReference type="EMBL" id="ETO13616.1"/>
    </source>
</evidence>
<evidence type="ECO:0000313" key="4">
    <source>
        <dbReference type="Proteomes" id="UP000023152"/>
    </source>
</evidence>
<feature type="transmembrane region" description="Helical" evidence="1">
    <location>
        <begin position="484"/>
        <end position="503"/>
    </location>
</feature>
<dbReference type="Proteomes" id="UP000023152">
    <property type="component" value="Unassembled WGS sequence"/>
</dbReference>
<dbReference type="InterPro" id="IPR015943">
    <property type="entry name" value="WD40/YVTN_repeat-like_dom_sf"/>
</dbReference>
<dbReference type="EMBL" id="ASPP01020499">
    <property type="protein sequence ID" value="ETO13616.1"/>
    <property type="molecule type" value="Genomic_DNA"/>
</dbReference>
<dbReference type="InterPro" id="IPR036372">
    <property type="entry name" value="BEACH_dom_sf"/>
</dbReference>
<reference evidence="3 4" key="1">
    <citation type="journal article" date="2013" name="Curr. Biol.">
        <title>The Genome of the Foraminiferan Reticulomyxa filosa.</title>
        <authorList>
            <person name="Glockner G."/>
            <person name="Hulsmann N."/>
            <person name="Schleicher M."/>
            <person name="Noegel A.A."/>
            <person name="Eichinger L."/>
            <person name="Gallinger C."/>
            <person name="Pawlowski J."/>
            <person name="Sierra R."/>
            <person name="Euteneuer U."/>
            <person name="Pillet L."/>
            <person name="Moustafa A."/>
            <person name="Platzer M."/>
            <person name="Groth M."/>
            <person name="Szafranski K."/>
            <person name="Schliwa M."/>
        </authorList>
    </citation>
    <scope>NUCLEOTIDE SEQUENCE [LARGE SCALE GENOMIC DNA]</scope>
</reference>
<dbReference type="InterPro" id="IPR001680">
    <property type="entry name" value="WD40_rpt"/>
</dbReference>